<dbReference type="InterPro" id="IPR050879">
    <property type="entry name" value="Acyltransferase_3"/>
</dbReference>
<dbReference type="PANTHER" id="PTHR23028">
    <property type="entry name" value="ACETYLTRANSFERASE"/>
    <property type="match status" value="1"/>
</dbReference>
<feature type="transmembrane region" description="Helical" evidence="1">
    <location>
        <begin position="86"/>
        <end position="104"/>
    </location>
</feature>
<feature type="transmembrane region" description="Helical" evidence="1">
    <location>
        <begin position="44"/>
        <end position="66"/>
    </location>
</feature>
<dbReference type="GO" id="GO:0000271">
    <property type="term" value="P:polysaccharide biosynthetic process"/>
    <property type="evidence" value="ECO:0007669"/>
    <property type="project" value="TreeGrafter"/>
</dbReference>
<accession>A0A6L8MSM0</accession>
<dbReference type="Pfam" id="PF01757">
    <property type="entry name" value="Acyl_transf_3"/>
    <property type="match status" value="1"/>
</dbReference>
<name>A0A6L8MSM0_9BURK</name>
<comment type="caution">
    <text evidence="3">The sequence shown here is derived from an EMBL/GenBank/DDBJ whole genome shotgun (WGS) entry which is preliminary data.</text>
</comment>
<keyword evidence="3" id="KW-0808">Transferase</keyword>
<feature type="transmembrane region" description="Helical" evidence="1">
    <location>
        <begin position="294"/>
        <end position="312"/>
    </location>
</feature>
<dbReference type="AlphaFoldDB" id="A0A6L8MSM0"/>
<feature type="transmembrane region" description="Helical" evidence="1">
    <location>
        <begin position="185"/>
        <end position="208"/>
    </location>
</feature>
<feature type="transmembrane region" description="Helical" evidence="1">
    <location>
        <begin position="253"/>
        <end position="274"/>
    </location>
</feature>
<evidence type="ECO:0000313" key="3">
    <source>
        <dbReference type="EMBL" id="MYM85048.1"/>
    </source>
</evidence>
<evidence type="ECO:0000313" key="4">
    <source>
        <dbReference type="Proteomes" id="UP000474565"/>
    </source>
</evidence>
<dbReference type="EMBL" id="WWCP01000047">
    <property type="protein sequence ID" value="MYM85048.1"/>
    <property type="molecule type" value="Genomic_DNA"/>
</dbReference>
<proteinExistence type="predicted"/>
<evidence type="ECO:0000259" key="2">
    <source>
        <dbReference type="Pfam" id="PF01757"/>
    </source>
</evidence>
<dbReference type="Proteomes" id="UP000474565">
    <property type="component" value="Unassembled WGS sequence"/>
</dbReference>
<feature type="domain" description="Acyltransferase 3" evidence="2">
    <location>
        <begin position="11"/>
        <end position="338"/>
    </location>
</feature>
<sequence length="367" mass="41205">MKSLNLPYSPRIDQLRWFAATLVFLYHYSLAWRGAGGAGLSSPWLGLITEGHTGVALFFTLSGFLFMRIAQRQRQIAYRPFIRNRLLRVAPLYLVVFLLALSIGRDKFQPQDVLYVLSANLGNAPTSQTVVTGAAWCIPLEFLFYLLFPFLAKFVLEQGATYLWRLLALMLFFKVMVYGENERATLMYFSTFVGRFDQFLIGMLAAVLFQRHQPWLARLAGWLLLPAVALAVGDSALQAHLAPFNVVPRTPFWIGWSMLESAVWAVLIVLWVSWQGRLPVWLERVMTHGGKISFSFYLLHMGVVQPLARTFGAPVLTGMPALDAALALALVYGAVWAVATLSYHAIEEPFLRLRSSYGTVPVPASTH</sequence>
<keyword evidence="1" id="KW-1133">Transmembrane helix</keyword>
<dbReference type="InterPro" id="IPR002656">
    <property type="entry name" value="Acyl_transf_3_dom"/>
</dbReference>
<keyword evidence="3" id="KW-0012">Acyltransferase</keyword>
<organism evidence="3 4">
    <name type="scientific">Duganella lactea</name>
    <dbReference type="NCBI Taxonomy" id="2692173"/>
    <lineage>
        <taxon>Bacteria</taxon>
        <taxon>Pseudomonadati</taxon>
        <taxon>Pseudomonadota</taxon>
        <taxon>Betaproteobacteria</taxon>
        <taxon>Burkholderiales</taxon>
        <taxon>Oxalobacteraceae</taxon>
        <taxon>Telluria group</taxon>
        <taxon>Duganella</taxon>
    </lineage>
</organism>
<feature type="transmembrane region" description="Helical" evidence="1">
    <location>
        <begin position="130"/>
        <end position="150"/>
    </location>
</feature>
<dbReference type="PANTHER" id="PTHR23028:SF53">
    <property type="entry name" value="ACYL_TRANSF_3 DOMAIN-CONTAINING PROTEIN"/>
    <property type="match status" value="1"/>
</dbReference>
<gene>
    <name evidence="3" type="ORF">GTP44_24260</name>
</gene>
<dbReference type="RefSeq" id="WP_161021440.1">
    <property type="nucleotide sequence ID" value="NZ_WWCP01000047.1"/>
</dbReference>
<feature type="transmembrane region" description="Helical" evidence="1">
    <location>
        <begin position="162"/>
        <end position="179"/>
    </location>
</feature>
<dbReference type="GO" id="GO:0016020">
    <property type="term" value="C:membrane"/>
    <property type="evidence" value="ECO:0007669"/>
    <property type="project" value="TreeGrafter"/>
</dbReference>
<protein>
    <submittedName>
        <fullName evidence="3">Acyltransferase family protein</fullName>
    </submittedName>
</protein>
<keyword evidence="1" id="KW-0812">Transmembrane</keyword>
<feature type="transmembrane region" description="Helical" evidence="1">
    <location>
        <begin position="215"/>
        <end position="233"/>
    </location>
</feature>
<reference evidence="3 4" key="1">
    <citation type="submission" date="2019-12" db="EMBL/GenBank/DDBJ databases">
        <title>Novel species isolated from a subtropical stream in China.</title>
        <authorList>
            <person name="Lu H."/>
        </authorList>
    </citation>
    <scope>NUCLEOTIDE SEQUENCE [LARGE SCALE GENOMIC DNA]</scope>
    <source>
        <strain evidence="3 4">FT50W</strain>
    </source>
</reference>
<keyword evidence="1" id="KW-0472">Membrane</keyword>
<evidence type="ECO:0000256" key="1">
    <source>
        <dbReference type="SAM" id="Phobius"/>
    </source>
</evidence>
<dbReference type="GO" id="GO:0016747">
    <property type="term" value="F:acyltransferase activity, transferring groups other than amino-acyl groups"/>
    <property type="evidence" value="ECO:0007669"/>
    <property type="project" value="InterPro"/>
</dbReference>
<feature type="transmembrane region" description="Helical" evidence="1">
    <location>
        <begin position="324"/>
        <end position="346"/>
    </location>
</feature>